<organism evidence="1 2">
    <name type="scientific">Necator americanus</name>
    <name type="common">Human hookworm</name>
    <dbReference type="NCBI Taxonomy" id="51031"/>
    <lineage>
        <taxon>Eukaryota</taxon>
        <taxon>Metazoa</taxon>
        <taxon>Ecdysozoa</taxon>
        <taxon>Nematoda</taxon>
        <taxon>Chromadorea</taxon>
        <taxon>Rhabditida</taxon>
        <taxon>Rhabditina</taxon>
        <taxon>Rhabditomorpha</taxon>
        <taxon>Strongyloidea</taxon>
        <taxon>Ancylostomatidae</taxon>
        <taxon>Bunostominae</taxon>
        <taxon>Necator</taxon>
    </lineage>
</organism>
<evidence type="ECO:0000313" key="1">
    <source>
        <dbReference type="EMBL" id="KAK6765096.1"/>
    </source>
</evidence>
<dbReference type="EMBL" id="JAVFWL010000006">
    <property type="protein sequence ID" value="KAK6765096.1"/>
    <property type="molecule type" value="Genomic_DNA"/>
</dbReference>
<comment type="caution">
    <text evidence="1">The sequence shown here is derived from an EMBL/GenBank/DDBJ whole genome shotgun (WGS) entry which is preliminary data.</text>
</comment>
<protein>
    <submittedName>
        <fullName evidence="1">Uncharacterized protein</fullName>
    </submittedName>
</protein>
<dbReference type="Proteomes" id="UP001303046">
    <property type="component" value="Unassembled WGS sequence"/>
</dbReference>
<gene>
    <name evidence="1" type="primary">Necator_chrX.g25311</name>
    <name evidence="1" type="ORF">RB195_025145</name>
</gene>
<sequence>MNDGTLVIGGEKVPSRNVGGVGFIVYPSVVHLVDSHETLPPRMAILRFRPLRQKPISIIDCYSPTSAADESKLNAFYEELGKVIGGSEEVMKQREVLLQIRCRRLQRKT</sequence>
<name>A0ABR1ER18_NECAM</name>
<reference evidence="1 2" key="1">
    <citation type="submission" date="2023-08" db="EMBL/GenBank/DDBJ databases">
        <title>A Necator americanus chromosomal reference genome.</title>
        <authorList>
            <person name="Ilik V."/>
            <person name="Petrzelkova K.J."/>
            <person name="Pardy F."/>
            <person name="Fuh T."/>
            <person name="Niatou-Singa F.S."/>
            <person name="Gouil Q."/>
            <person name="Baker L."/>
            <person name="Ritchie M.E."/>
            <person name="Jex A.R."/>
            <person name="Gazzola D."/>
            <person name="Li H."/>
            <person name="Toshio Fujiwara R."/>
            <person name="Zhan B."/>
            <person name="Aroian R.V."/>
            <person name="Pafco B."/>
            <person name="Schwarz E.M."/>
        </authorList>
    </citation>
    <scope>NUCLEOTIDE SEQUENCE [LARGE SCALE GENOMIC DNA]</scope>
    <source>
        <strain evidence="1 2">Aroian</strain>
        <tissue evidence="1">Whole animal</tissue>
    </source>
</reference>
<accession>A0ABR1ER18</accession>
<keyword evidence="2" id="KW-1185">Reference proteome</keyword>
<proteinExistence type="predicted"/>
<evidence type="ECO:0000313" key="2">
    <source>
        <dbReference type="Proteomes" id="UP001303046"/>
    </source>
</evidence>